<keyword evidence="3" id="KW-1185">Reference proteome</keyword>
<evidence type="ECO:0000256" key="1">
    <source>
        <dbReference type="PROSITE-ProRule" id="PRU00339"/>
    </source>
</evidence>
<dbReference type="Proteomes" id="UP000037660">
    <property type="component" value="Unassembled WGS sequence"/>
</dbReference>
<reference evidence="3" key="1">
    <citation type="submission" date="2015-07" db="EMBL/GenBank/DDBJ databases">
        <title>Discovery of a poly(ethylene terephthalate assimilation.</title>
        <authorList>
            <person name="Yoshida S."/>
            <person name="Hiraga K."/>
            <person name="Takehana T."/>
            <person name="Taniguchi I."/>
            <person name="Yamaji H."/>
            <person name="Maeda Y."/>
            <person name="Toyohara K."/>
            <person name="Miyamoto K."/>
            <person name="Kimura Y."/>
            <person name="Oda K."/>
        </authorList>
    </citation>
    <scope>NUCLEOTIDE SEQUENCE [LARGE SCALE GENOMIC DNA]</scope>
    <source>
        <strain evidence="3">NBRC 110686 / TISTR 2288 / 201-F6</strain>
    </source>
</reference>
<proteinExistence type="predicted"/>
<dbReference type="PANTHER" id="PTHR44395">
    <property type="match status" value="1"/>
</dbReference>
<comment type="caution">
    <text evidence="2">The sequence shown here is derived from an EMBL/GenBank/DDBJ whole genome shotgun (WGS) entry which is preliminary data.</text>
</comment>
<dbReference type="Pfam" id="PF14559">
    <property type="entry name" value="TPR_19"/>
    <property type="match status" value="1"/>
</dbReference>
<keyword evidence="2" id="KW-0378">Hydrolase</keyword>
<dbReference type="EMBL" id="BBYR01000042">
    <property type="protein sequence ID" value="GAP37119.1"/>
    <property type="molecule type" value="Genomic_DNA"/>
</dbReference>
<sequence>MPLNADAPRRGRLEAWLDRGRVMGWLLLGQVPRARAVLDAVLQREPDDAYALASRAHLLAQAGDHAGALRDAEALTRAHPTRSAGDWFNLGFLLEAAGRLADAEPAFRRALELDPKLDRAWYGLGLTLIRLHRFDDAVVALRRNTELQPMSPYGWYQLARVHMDRHEPDETLRIIRHLKGFEPKVAAQLERETGLQA</sequence>
<protein>
    <submittedName>
        <fullName evidence="2">GTP cyclohydrolase III</fullName>
    </submittedName>
</protein>
<feature type="repeat" description="TPR" evidence="1">
    <location>
        <begin position="84"/>
        <end position="117"/>
    </location>
</feature>
<dbReference type="PANTHER" id="PTHR44395:SF1">
    <property type="entry name" value="PROTEIN O-MANNOSYL-TRANSFERASE TMTC3"/>
    <property type="match status" value="1"/>
</dbReference>
<dbReference type="AlphaFoldDB" id="A0A0K8P3H4"/>
<dbReference type="PROSITE" id="PS50005">
    <property type="entry name" value="TPR"/>
    <property type="match status" value="2"/>
</dbReference>
<dbReference type="GO" id="GO:0016787">
    <property type="term" value="F:hydrolase activity"/>
    <property type="evidence" value="ECO:0007669"/>
    <property type="project" value="UniProtKB-KW"/>
</dbReference>
<reference evidence="2 3" key="2">
    <citation type="journal article" date="2016" name="Science">
        <title>A bacterium that degrades and assimilates poly(ethylene terephthalate).</title>
        <authorList>
            <person name="Yoshida S."/>
            <person name="Hiraga K."/>
            <person name="Takehana T."/>
            <person name="Taniguchi I."/>
            <person name="Yamaji H."/>
            <person name="Maeda Y."/>
            <person name="Toyohara K."/>
            <person name="Miyamoto K."/>
            <person name="Kimura Y."/>
            <person name="Oda K."/>
        </authorList>
    </citation>
    <scope>NUCLEOTIDE SEQUENCE [LARGE SCALE GENOMIC DNA]</scope>
    <source>
        <strain evidence="3">NBRC 110686 / TISTR 2288 / 201-F6</strain>
    </source>
</reference>
<name>A0A0K8P3H4_PISS1</name>
<dbReference type="STRING" id="1547922.ISF6_2974"/>
<gene>
    <name evidence="2" type="ORF">ISF6_2974</name>
</gene>
<keyword evidence="1" id="KW-0802">TPR repeat</keyword>
<evidence type="ECO:0000313" key="2">
    <source>
        <dbReference type="EMBL" id="GAP37119.1"/>
    </source>
</evidence>
<dbReference type="InterPro" id="IPR019734">
    <property type="entry name" value="TPR_rpt"/>
</dbReference>
<dbReference type="Gene3D" id="1.25.40.10">
    <property type="entry name" value="Tetratricopeptide repeat domain"/>
    <property type="match status" value="1"/>
</dbReference>
<dbReference type="InterPro" id="IPR011990">
    <property type="entry name" value="TPR-like_helical_dom_sf"/>
</dbReference>
<dbReference type="Pfam" id="PF13432">
    <property type="entry name" value="TPR_16"/>
    <property type="match status" value="1"/>
</dbReference>
<dbReference type="RefSeq" id="WP_231638166.1">
    <property type="nucleotide sequence ID" value="NZ_BBYR01000042.1"/>
</dbReference>
<accession>A0A0K8P3H4</accession>
<dbReference type="SUPFAM" id="SSF48452">
    <property type="entry name" value="TPR-like"/>
    <property type="match status" value="1"/>
</dbReference>
<evidence type="ECO:0000313" key="3">
    <source>
        <dbReference type="Proteomes" id="UP000037660"/>
    </source>
</evidence>
<feature type="repeat" description="TPR" evidence="1">
    <location>
        <begin position="118"/>
        <end position="151"/>
    </location>
</feature>
<organism evidence="2 3">
    <name type="scientific">Piscinibacter sakaiensis</name>
    <name type="common">Ideonella sakaiensis</name>
    <dbReference type="NCBI Taxonomy" id="1547922"/>
    <lineage>
        <taxon>Bacteria</taxon>
        <taxon>Pseudomonadati</taxon>
        <taxon>Pseudomonadota</taxon>
        <taxon>Betaproteobacteria</taxon>
        <taxon>Burkholderiales</taxon>
        <taxon>Sphaerotilaceae</taxon>
        <taxon>Piscinibacter</taxon>
    </lineage>
</organism>
<dbReference type="SMART" id="SM00028">
    <property type="entry name" value="TPR"/>
    <property type="match status" value="5"/>
</dbReference>